<proteinExistence type="predicted"/>
<keyword evidence="4" id="KW-1185">Reference proteome</keyword>
<name>A0A0C9ZRM3_9AGAM</name>
<evidence type="ECO:0000313" key="4">
    <source>
        <dbReference type="Proteomes" id="UP000054485"/>
    </source>
</evidence>
<feature type="compositionally biased region" description="Acidic residues" evidence="2">
    <location>
        <begin position="17"/>
        <end position="29"/>
    </location>
</feature>
<dbReference type="OrthoDB" id="2685430at2759"/>
<reference evidence="4" key="2">
    <citation type="submission" date="2015-01" db="EMBL/GenBank/DDBJ databases">
        <title>Evolutionary Origins and Diversification of the Mycorrhizal Mutualists.</title>
        <authorList>
            <consortium name="DOE Joint Genome Institute"/>
            <consortium name="Mycorrhizal Genomics Consortium"/>
            <person name="Kohler A."/>
            <person name="Kuo A."/>
            <person name="Nagy L.G."/>
            <person name="Floudas D."/>
            <person name="Copeland A."/>
            <person name="Barry K.W."/>
            <person name="Cichocki N."/>
            <person name="Veneault-Fourrey C."/>
            <person name="LaButti K."/>
            <person name="Lindquist E.A."/>
            <person name="Lipzen A."/>
            <person name="Lundell T."/>
            <person name="Morin E."/>
            <person name="Murat C."/>
            <person name="Riley R."/>
            <person name="Ohm R."/>
            <person name="Sun H."/>
            <person name="Tunlid A."/>
            <person name="Henrissat B."/>
            <person name="Grigoriev I.V."/>
            <person name="Hibbett D.S."/>
            <person name="Martin F."/>
        </authorList>
    </citation>
    <scope>NUCLEOTIDE SEQUENCE [LARGE SCALE GENOMIC DNA]</scope>
    <source>
        <strain evidence="4">UH-Slu-Lm8-n1</strain>
    </source>
</reference>
<dbReference type="InParanoid" id="A0A0C9ZRM3"/>
<dbReference type="Proteomes" id="UP000054485">
    <property type="component" value="Unassembled WGS sequence"/>
</dbReference>
<accession>A0A0C9ZRM3</accession>
<feature type="compositionally biased region" description="Polar residues" evidence="2">
    <location>
        <begin position="33"/>
        <end position="45"/>
    </location>
</feature>
<evidence type="ECO:0000313" key="3">
    <source>
        <dbReference type="EMBL" id="KIK31951.1"/>
    </source>
</evidence>
<dbReference type="EMBL" id="KN836508">
    <property type="protein sequence ID" value="KIK31951.1"/>
    <property type="molecule type" value="Genomic_DNA"/>
</dbReference>
<sequence length="334" mass="39180">MSRLEQEDIQTSHDANLFEDDDDMEDDMENAAKFQTTTQVNSLVRTTRMDKREASQMDIDGAPGQPPTGSDKKEKLKMVPDKHCIKEVDYSAELHAIVYSQTEEINHMRHEMEKEAQNLQQTHMSSMEEIRKQWEVALREQEVQLTKELSDKASRAEQHKQFEDYMRRGREAVCHANPEVDARKRYEQELVQREEEFSRKKEEEFLGHENVRFSEMEQRLKSEVDKLRAEKENELANMEQRFSRSYRFQDKDTEMDTSPRPSAKPLSGTQYLDTIKRLMKRISAARNMMISCAEVGGLPKALYNEGWLAGLTKRQVEMLAISEEQFKWMKLTVA</sequence>
<keyword evidence="1" id="KW-0175">Coiled coil</keyword>
<reference evidence="3 4" key="1">
    <citation type="submission" date="2014-04" db="EMBL/GenBank/DDBJ databases">
        <authorList>
            <consortium name="DOE Joint Genome Institute"/>
            <person name="Kuo A."/>
            <person name="Ruytinx J."/>
            <person name="Rineau F."/>
            <person name="Colpaert J."/>
            <person name="Kohler A."/>
            <person name="Nagy L.G."/>
            <person name="Floudas D."/>
            <person name="Copeland A."/>
            <person name="Barry K.W."/>
            <person name="Cichocki N."/>
            <person name="Veneault-Fourrey C."/>
            <person name="LaButti K."/>
            <person name="Lindquist E.A."/>
            <person name="Lipzen A."/>
            <person name="Lundell T."/>
            <person name="Morin E."/>
            <person name="Murat C."/>
            <person name="Sun H."/>
            <person name="Tunlid A."/>
            <person name="Henrissat B."/>
            <person name="Grigoriev I.V."/>
            <person name="Hibbett D.S."/>
            <person name="Martin F."/>
            <person name="Nordberg H.P."/>
            <person name="Cantor M.N."/>
            <person name="Hua S.X."/>
        </authorList>
    </citation>
    <scope>NUCLEOTIDE SEQUENCE [LARGE SCALE GENOMIC DNA]</scope>
    <source>
        <strain evidence="3 4">UH-Slu-Lm8-n1</strain>
    </source>
</reference>
<organism evidence="3 4">
    <name type="scientific">Suillus luteus UH-Slu-Lm8-n1</name>
    <dbReference type="NCBI Taxonomy" id="930992"/>
    <lineage>
        <taxon>Eukaryota</taxon>
        <taxon>Fungi</taxon>
        <taxon>Dikarya</taxon>
        <taxon>Basidiomycota</taxon>
        <taxon>Agaricomycotina</taxon>
        <taxon>Agaricomycetes</taxon>
        <taxon>Agaricomycetidae</taxon>
        <taxon>Boletales</taxon>
        <taxon>Suillineae</taxon>
        <taxon>Suillaceae</taxon>
        <taxon>Suillus</taxon>
    </lineage>
</organism>
<dbReference type="HOGENOM" id="CLU_832024_0_0_1"/>
<gene>
    <name evidence="3" type="ORF">CY34DRAFT_111168</name>
</gene>
<dbReference type="AlphaFoldDB" id="A0A0C9ZRM3"/>
<protein>
    <submittedName>
        <fullName evidence="3">Uncharacterized protein</fullName>
    </submittedName>
</protein>
<feature type="coiled-coil region" evidence="1">
    <location>
        <begin position="183"/>
        <end position="241"/>
    </location>
</feature>
<evidence type="ECO:0000256" key="1">
    <source>
        <dbReference type="SAM" id="Coils"/>
    </source>
</evidence>
<feature type="region of interest" description="Disordered" evidence="2">
    <location>
        <begin position="1"/>
        <end position="76"/>
    </location>
</feature>
<evidence type="ECO:0000256" key="2">
    <source>
        <dbReference type="SAM" id="MobiDB-lite"/>
    </source>
</evidence>
<feature type="coiled-coil region" evidence="1">
    <location>
        <begin position="102"/>
        <end position="129"/>
    </location>
</feature>